<gene>
    <name evidence="1" type="ORF">RchiOBHm_Chr7g0209151</name>
</gene>
<keyword evidence="2" id="KW-1185">Reference proteome</keyword>
<dbReference type="AlphaFoldDB" id="A0A2P6P9W3"/>
<name>A0A2P6P9W3_ROSCH</name>
<dbReference type="STRING" id="74649.A0A2P6P9W3"/>
<dbReference type="EMBL" id="PDCK01000045">
    <property type="protein sequence ID" value="PRQ18719.1"/>
    <property type="molecule type" value="Genomic_DNA"/>
</dbReference>
<dbReference type="Gramene" id="PRQ18719">
    <property type="protein sequence ID" value="PRQ18719"/>
    <property type="gene ID" value="RchiOBHm_Chr7g0209151"/>
</dbReference>
<sequence length="49" mass="5536">MLLNLNKKNWADWLTLARFDTHSKTNEQTVKEMLTLAVKYVQRGGTGGG</sequence>
<evidence type="ECO:0000313" key="1">
    <source>
        <dbReference type="EMBL" id="PRQ18719.1"/>
    </source>
</evidence>
<proteinExistence type="predicted"/>
<evidence type="ECO:0000313" key="2">
    <source>
        <dbReference type="Proteomes" id="UP000238479"/>
    </source>
</evidence>
<organism evidence="1 2">
    <name type="scientific">Rosa chinensis</name>
    <name type="common">China rose</name>
    <dbReference type="NCBI Taxonomy" id="74649"/>
    <lineage>
        <taxon>Eukaryota</taxon>
        <taxon>Viridiplantae</taxon>
        <taxon>Streptophyta</taxon>
        <taxon>Embryophyta</taxon>
        <taxon>Tracheophyta</taxon>
        <taxon>Spermatophyta</taxon>
        <taxon>Magnoliopsida</taxon>
        <taxon>eudicotyledons</taxon>
        <taxon>Gunneridae</taxon>
        <taxon>Pentapetalae</taxon>
        <taxon>rosids</taxon>
        <taxon>fabids</taxon>
        <taxon>Rosales</taxon>
        <taxon>Rosaceae</taxon>
        <taxon>Rosoideae</taxon>
        <taxon>Rosoideae incertae sedis</taxon>
        <taxon>Rosa</taxon>
    </lineage>
</organism>
<protein>
    <submittedName>
        <fullName evidence="1">Putative proteasome endopeptidase complex</fullName>
        <ecNumber evidence="1">3.4.25.1</ecNumber>
    </submittedName>
</protein>
<keyword evidence="1" id="KW-0378">Hydrolase</keyword>
<accession>A0A2P6P9W3</accession>
<dbReference type="GO" id="GO:0016787">
    <property type="term" value="F:hydrolase activity"/>
    <property type="evidence" value="ECO:0007669"/>
    <property type="project" value="UniProtKB-KW"/>
</dbReference>
<dbReference type="Proteomes" id="UP000238479">
    <property type="component" value="Chromosome 7"/>
</dbReference>
<keyword evidence="1" id="KW-0647">Proteasome</keyword>
<dbReference type="EC" id="3.4.25.1" evidence="1"/>
<comment type="caution">
    <text evidence="1">The sequence shown here is derived from an EMBL/GenBank/DDBJ whole genome shotgun (WGS) entry which is preliminary data.</text>
</comment>
<dbReference type="GO" id="GO:0000502">
    <property type="term" value="C:proteasome complex"/>
    <property type="evidence" value="ECO:0007669"/>
    <property type="project" value="UniProtKB-KW"/>
</dbReference>
<reference evidence="1 2" key="1">
    <citation type="journal article" date="2018" name="Nat. Genet.">
        <title>The Rosa genome provides new insights in the design of modern roses.</title>
        <authorList>
            <person name="Bendahmane M."/>
        </authorList>
    </citation>
    <scope>NUCLEOTIDE SEQUENCE [LARGE SCALE GENOMIC DNA]</scope>
    <source>
        <strain evidence="2">cv. Old Blush</strain>
    </source>
</reference>